<dbReference type="SMART" id="SM00239">
    <property type="entry name" value="C2"/>
    <property type="match status" value="1"/>
</dbReference>
<feature type="region of interest" description="Disordered" evidence="1">
    <location>
        <begin position="291"/>
        <end position="332"/>
    </location>
</feature>
<accession>B6SND5</accession>
<dbReference type="ExpressionAtlas" id="B6SND5">
    <property type="expression patterns" value="baseline and differential"/>
</dbReference>
<feature type="region of interest" description="Disordered" evidence="1">
    <location>
        <begin position="109"/>
        <end position="128"/>
    </location>
</feature>
<dbReference type="GO" id="GO:0006952">
    <property type="term" value="P:defense response"/>
    <property type="evidence" value="ECO:0007669"/>
    <property type="project" value="InterPro"/>
</dbReference>
<dbReference type="EMBL" id="EU954250">
    <property type="protein sequence ID" value="ACG26368.1"/>
    <property type="molecule type" value="mRNA"/>
</dbReference>
<keyword evidence="2" id="KW-1133">Transmembrane helix</keyword>
<dbReference type="CDD" id="cd04051">
    <property type="entry name" value="C2_SRC2_like"/>
    <property type="match status" value="1"/>
</dbReference>
<keyword evidence="2" id="KW-0472">Membrane</keyword>
<dbReference type="Gene3D" id="2.60.40.150">
    <property type="entry name" value="C2 domain"/>
    <property type="match status" value="1"/>
</dbReference>
<proteinExistence type="evidence at transcript level"/>
<dbReference type="InterPro" id="IPR000008">
    <property type="entry name" value="C2_dom"/>
</dbReference>
<dbReference type="Pfam" id="PF00168">
    <property type="entry name" value="C2"/>
    <property type="match status" value="1"/>
</dbReference>
<evidence type="ECO:0000259" key="3">
    <source>
        <dbReference type="PROSITE" id="PS50004"/>
    </source>
</evidence>
<dbReference type="PROSITE" id="PS50004">
    <property type="entry name" value="C2"/>
    <property type="match status" value="1"/>
</dbReference>
<feature type="region of interest" description="Disordered" evidence="1">
    <location>
        <begin position="139"/>
        <end position="160"/>
    </location>
</feature>
<dbReference type="InterPro" id="IPR044750">
    <property type="entry name" value="C2_SRC2/BAP"/>
</dbReference>
<dbReference type="PANTHER" id="PTHR32246">
    <property type="entry name" value="INGRESSION PROTEIN FIC1"/>
    <property type="match status" value="1"/>
</dbReference>
<feature type="compositionally biased region" description="Gly residues" evidence="1">
    <location>
        <begin position="307"/>
        <end position="319"/>
    </location>
</feature>
<protein>
    <submittedName>
        <fullName evidence="4">SRC2</fullName>
    </submittedName>
</protein>
<evidence type="ECO:0000313" key="4">
    <source>
        <dbReference type="EMBL" id="ACG26368.1"/>
    </source>
</evidence>
<dbReference type="InterPro" id="IPR035892">
    <property type="entry name" value="C2_domain_sf"/>
</dbReference>
<evidence type="ECO:0000256" key="2">
    <source>
        <dbReference type="SAM" id="Phobius"/>
    </source>
</evidence>
<name>B6SND5_MAIZE</name>
<evidence type="ECO:0000256" key="1">
    <source>
        <dbReference type="SAM" id="MobiDB-lite"/>
    </source>
</evidence>
<feature type="domain" description="C2" evidence="3">
    <location>
        <begin position="1"/>
        <end position="111"/>
    </location>
</feature>
<feature type="compositionally biased region" description="Basic residues" evidence="1">
    <location>
        <begin position="113"/>
        <end position="125"/>
    </location>
</feature>
<sequence>MGSRYEVEVTVGSARDLKNVNWRNGDLKPYAVVWIDSGSKCSTRVDLDNGESPAWDEKLLVPLPPTSRLDDAVLYVDVVHANAAQGVKPLVGSARLPLRDVLDDAGVGGKASRSLRLKRPSGRPHGRLDVRVAVKEPSRYYDPNPTYPAPAGYANTGSGTRDPYGSSAAAAGGYYGSGGGYGSGGAYGSGGGGYGAAQPYTAAPPAGYPSTYGAPPPPQPAAAYGAPPAAAYGAPPVAATAAYGTGAVASDGKKKNKMGMGTGLAVGAAAGVLGGLALAGGASYLEDKFEDRVSERVEENLEREDSYGGGGGYGGGYDDYGGNDDYGGDDDY</sequence>
<organism evidence="4">
    <name type="scientific">Zea mays</name>
    <name type="common">Maize</name>
    <dbReference type="NCBI Taxonomy" id="4577"/>
    <lineage>
        <taxon>Eukaryota</taxon>
        <taxon>Viridiplantae</taxon>
        <taxon>Streptophyta</taxon>
        <taxon>Embryophyta</taxon>
        <taxon>Tracheophyta</taxon>
        <taxon>Spermatophyta</taxon>
        <taxon>Magnoliopsida</taxon>
        <taxon>Liliopsida</taxon>
        <taxon>Poales</taxon>
        <taxon>Poaceae</taxon>
        <taxon>PACMAD clade</taxon>
        <taxon>Panicoideae</taxon>
        <taxon>Andropogonodae</taxon>
        <taxon>Andropogoneae</taxon>
        <taxon>Tripsacinae</taxon>
        <taxon>Zea</taxon>
    </lineage>
</organism>
<dbReference type="SUPFAM" id="SSF49562">
    <property type="entry name" value="C2 domain (Calcium/lipid-binding domain, CaLB)"/>
    <property type="match status" value="1"/>
</dbReference>
<feature type="compositionally biased region" description="Basic and acidic residues" evidence="1">
    <location>
        <begin position="291"/>
        <end position="306"/>
    </location>
</feature>
<feature type="transmembrane region" description="Helical" evidence="2">
    <location>
        <begin position="263"/>
        <end position="285"/>
    </location>
</feature>
<reference evidence="4" key="1">
    <citation type="journal article" date="2009" name="Plant Mol. Biol.">
        <title>Insights into corn genes derived from large-scale cDNA sequencing.</title>
        <authorList>
            <person name="Alexandrov N.N."/>
            <person name="Brover V.V."/>
            <person name="Freidin S."/>
            <person name="Troukhan M.E."/>
            <person name="Tatarinova T.V."/>
            <person name="Zhang H."/>
            <person name="Swaller T.J."/>
            <person name="Lu Y.P."/>
            <person name="Bouck J."/>
            <person name="Flavell R.B."/>
            <person name="Feldmann K.A."/>
        </authorList>
    </citation>
    <scope>NUCLEOTIDE SEQUENCE</scope>
</reference>
<dbReference type="PANTHER" id="PTHR32246:SF20">
    <property type="entry name" value="CALCIUM-DEPENDENT LIPID-BINDING (CALB DOMAIN) FAMILY PROTEIN"/>
    <property type="match status" value="1"/>
</dbReference>
<keyword evidence="2" id="KW-0812">Transmembrane</keyword>
<dbReference type="AlphaFoldDB" id="B6SND5"/>